<dbReference type="RefSeq" id="WP_118324513.1">
    <property type="nucleotide sequence ID" value="NZ_DAWEIE010000048.1"/>
</dbReference>
<dbReference type="InterPro" id="IPR005288">
    <property type="entry name" value="NadB"/>
</dbReference>
<evidence type="ECO:0000313" key="13">
    <source>
        <dbReference type="EMBL" id="RGU93715.1"/>
    </source>
</evidence>
<sequence length="430" mass="48345">MEKLEADIVIVGTGASGLFAALHVPSDKKVLMLTKSDAENSDSFLAQGGICVLRDKNDFDSFMEDTMKAGHYENRKESVEIMINSSRDIINELIGYGVDFATKDGKLDYTREGAHSKPRILFHEDITGKEITSTLLDAVRKLENVTIMEYVTMTDIIEKDNVCYGVLAKDANNNEMCIEAGYTIFACGGIGGLYAHSTNYPHLTGDAIAIAIQHGIKLENVDYVQIHPTTLYTKKRGRAFLISESVRGEGAKLYGKDGKRFANEVLPRDIMTQKIREQMKKDDMPYVWMDMSVLGEEVIKNHFPHIYEKCLEEGYDCTKEWIPVTPAQHYFMGGIHVDKDSRTSMSHLYAVGETSCNGVHGKNRLASNSLLESLVWGKRAVVDLLKKEPAYTSDFDCLAKVTKSHQLSNQEKMYHDMVLEEIERERQARG</sequence>
<comment type="caution">
    <text evidence="13">The sequence shown here is derived from an EMBL/GenBank/DDBJ whole genome shotgun (WGS) entry which is preliminary data.</text>
</comment>
<keyword evidence="9 13" id="KW-0560">Oxidoreductase</keyword>
<evidence type="ECO:0000256" key="10">
    <source>
        <dbReference type="ARBA" id="ARBA00030386"/>
    </source>
</evidence>
<evidence type="ECO:0000256" key="8">
    <source>
        <dbReference type="ARBA" id="ARBA00022827"/>
    </source>
</evidence>
<dbReference type="Gene3D" id="3.90.700.10">
    <property type="entry name" value="Succinate dehydrogenase/fumarate reductase flavoprotein, catalytic domain"/>
    <property type="match status" value="1"/>
</dbReference>
<keyword evidence="8" id="KW-0274">FAD</keyword>
<dbReference type="GO" id="GO:0008734">
    <property type="term" value="F:L-aspartate oxidase activity"/>
    <property type="evidence" value="ECO:0007669"/>
    <property type="project" value="UniProtKB-EC"/>
</dbReference>
<dbReference type="GO" id="GO:0033765">
    <property type="term" value="F:steroid dehydrogenase activity, acting on the CH-CH group of donors"/>
    <property type="evidence" value="ECO:0007669"/>
    <property type="project" value="UniProtKB-ARBA"/>
</dbReference>
<comment type="cofactor">
    <cofactor evidence="1">
        <name>FAD</name>
        <dbReference type="ChEBI" id="CHEBI:57692"/>
    </cofactor>
</comment>
<evidence type="ECO:0000256" key="5">
    <source>
        <dbReference type="ARBA" id="ARBA00021901"/>
    </source>
</evidence>
<keyword evidence="7" id="KW-0662">Pyridine nucleotide biosynthesis</keyword>
<evidence type="ECO:0000256" key="4">
    <source>
        <dbReference type="ARBA" id="ARBA00012173"/>
    </source>
</evidence>
<dbReference type="GeneID" id="66578511"/>
<dbReference type="InterPro" id="IPR003953">
    <property type="entry name" value="FAD-dep_OxRdtase_2_FAD-bd"/>
</dbReference>
<accession>A0A395WBA6</accession>
<dbReference type="GO" id="GO:0034628">
    <property type="term" value="P:'de novo' NAD+ biosynthetic process from L-aspartate"/>
    <property type="evidence" value="ECO:0007669"/>
    <property type="project" value="TreeGrafter"/>
</dbReference>
<dbReference type="EMBL" id="QRYQ01000002">
    <property type="protein sequence ID" value="RGU93715.1"/>
    <property type="molecule type" value="Genomic_DNA"/>
</dbReference>
<organism evidence="13 14">
    <name type="scientific">Holdemanella biformis</name>
    <dbReference type="NCBI Taxonomy" id="1735"/>
    <lineage>
        <taxon>Bacteria</taxon>
        <taxon>Bacillati</taxon>
        <taxon>Bacillota</taxon>
        <taxon>Erysipelotrichia</taxon>
        <taxon>Erysipelotrichales</taxon>
        <taxon>Erysipelotrichaceae</taxon>
        <taxon>Holdemanella</taxon>
    </lineage>
</organism>
<proteinExistence type="inferred from homology"/>
<dbReference type="Proteomes" id="UP000265489">
    <property type="component" value="Unassembled WGS sequence"/>
</dbReference>
<dbReference type="SUPFAM" id="SSF51905">
    <property type="entry name" value="FAD/NAD(P)-binding domain"/>
    <property type="match status" value="1"/>
</dbReference>
<dbReference type="FunFam" id="3.90.700.10:FF:000002">
    <property type="entry name" value="L-aspartate oxidase"/>
    <property type="match status" value="1"/>
</dbReference>
<evidence type="ECO:0000256" key="1">
    <source>
        <dbReference type="ARBA" id="ARBA00001974"/>
    </source>
</evidence>
<dbReference type="InterPro" id="IPR036188">
    <property type="entry name" value="FAD/NAD-bd_sf"/>
</dbReference>
<evidence type="ECO:0000259" key="12">
    <source>
        <dbReference type="Pfam" id="PF00890"/>
    </source>
</evidence>
<protein>
    <recommendedName>
        <fullName evidence="5">L-aspartate oxidase</fullName>
        <ecNumber evidence="4">1.4.3.16</ecNumber>
    </recommendedName>
    <alternativeName>
        <fullName evidence="10">Quinolinate synthase B</fullName>
    </alternativeName>
</protein>
<evidence type="ECO:0000256" key="11">
    <source>
        <dbReference type="ARBA" id="ARBA00048305"/>
    </source>
</evidence>
<dbReference type="InterPro" id="IPR027477">
    <property type="entry name" value="Succ_DH/fumarate_Rdtase_cat_sf"/>
</dbReference>
<dbReference type="Gene3D" id="3.50.50.60">
    <property type="entry name" value="FAD/NAD(P)-binding domain"/>
    <property type="match status" value="1"/>
</dbReference>
<dbReference type="AlphaFoldDB" id="A0A395WBA6"/>
<dbReference type="UniPathway" id="UPA00253">
    <property type="reaction ID" value="UER00326"/>
</dbReference>
<dbReference type="PANTHER" id="PTHR42716">
    <property type="entry name" value="L-ASPARTATE OXIDASE"/>
    <property type="match status" value="1"/>
</dbReference>
<evidence type="ECO:0000256" key="7">
    <source>
        <dbReference type="ARBA" id="ARBA00022642"/>
    </source>
</evidence>
<evidence type="ECO:0000256" key="2">
    <source>
        <dbReference type="ARBA" id="ARBA00004950"/>
    </source>
</evidence>
<dbReference type="EC" id="1.4.3.16" evidence="4"/>
<comment type="pathway">
    <text evidence="2">Cofactor biosynthesis; NAD(+) biosynthesis; iminoaspartate from L-aspartate (oxidase route): step 1/1.</text>
</comment>
<keyword evidence="6" id="KW-0285">Flavoprotein</keyword>
<dbReference type="PANTHER" id="PTHR42716:SF2">
    <property type="entry name" value="L-ASPARTATE OXIDASE, CHLOROPLASTIC"/>
    <property type="match status" value="1"/>
</dbReference>
<feature type="domain" description="FAD-dependent oxidoreductase 2 FAD-binding" evidence="12">
    <location>
        <begin position="7"/>
        <end position="370"/>
    </location>
</feature>
<evidence type="ECO:0000313" key="14">
    <source>
        <dbReference type="Proteomes" id="UP000265489"/>
    </source>
</evidence>
<evidence type="ECO:0000256" key="3">
    <source>
        <dbReference type="ARBA" id="ARBA00008562"/>
    </source>
</evidence>
<name>A0A395WBA6_9FIRM</name>
<dbReference type="Pfam" id="PF00890">
    <property type="entry name" value="FAD_binding_2"/>
    <property type="match status" value="1"/>
</dbReference>
<dbReference type="SUPFAM" id="SSF56425">
    <property type="entry name" value="Succinate dehydrogenase/fumarate reductase flavoprotein, catalytic domain"/>
    <property type="match status" value="1"/>
</dbReference>
<dbReference type="NCBIfam" id="NF004820">
    <property type="entry name" value="PRK06175.1"/>
    <property type="match status" value="1"/>
</dbReference>
<dbReference type="PRINTS" id="PR00368">
    <property type="entry name" value="FADPNR"/>
</dbReference>
<comment type="similarity">
    <text evidence="3">Belongs to the FAD-dependent oxidoreductase 2 family. NadB subfamily.</text>
</comment>
<evidence type="ECO:0000256" key="9">
    <source>
        <dbReference type="ARBA" id="ARBA00023002"/>
    </source>
</evidence>
<gene>
    <name evidence="13" type="ORF">DWW32_01490</name>
</gene>
<evidence type="ECO:0000256" key="6">
    <source>
        <dbReference type="ARBA" id="ARBA00022630"/>
    </source>
</evidence>
<reference evidence="13 14" key="1">
    <citation type="submission" date="2018-08" db="EMBL/GenBank/DDBJ databases">
        <title>A genome reference for cultivated species of the human gut microbiota.</title>
        <authorList>
            <person name="Zou Y."/>
            <person name="Xue W."/>
            <person name="Luo G."/>
        </authorList>
    </citation>
    <scope>NUCLEOTIDE SEQUENCE [LARGE SCALE GENOMIC DNA]</scope>
    <source>
        <strain evidence="13 14">AF15-20</strain>
    </source>
</reference>
<comment type="catalytic activity">
    <reaction evidence="11">
        <text>L-aspartate + O2 = iminosuccinate + H2O2</text>
        <dbReference type="Rhea" id="RHEA:25876"/>
        <dbReference type="ChEBI" id="CHEBI:15379"/>
        <dbReference type="ChEBI" id="CHEBI:16240"/>
        <dbReference type="ChEBI" id="CHEBI:29991"/>
        <dbReference type="ChEBI" id="CHEBI:77875"/>
        <dbReference type="EC" id="1.4.3.16"/>
    </reaction>
    <physiologicalReaction direction="left-to-right" evidence="11">
        <dbReference type="Rhea" id="RHEA:25877"/>
    </physiologicalReaction>
</comment>